<keyword evidence="3" id="KW-1185">Reference proteome</keyword>
<keyword evidence="1" id="KW-0812">Transmembrane</keyword>
<sequence>MAEFIERAEIETGFAAVFASEVAPKLDTLEEERLDRNRRGWRYFGIGVAVGLVFGGFLALLIPDPVGRWIGSGFGLLFGLIGGFAARAHQGSQWSGAVAEAVMPAVCDFLGSLKYDRDAYAGFPVGRVRELGMVGHFNRTSVEDLMEGIYRDTRFAMAEVTLRHKSRKSGSSKSGSSSSTKEVFKGLMFRIALPQPTPTRILVARNYGTALNALAGFFSGSTGRGMPRVETGHEAFEKDFELHAAEPDRVPDYLPPAFLNNLVAIGAHESEKGAKGMRAAFDGEDFFLVLERRRPFMEMAKLSRPVHDVTETLHDVFDDLSVVRRIIDRLRGDPV</sequence>
<evidence type="ECO:0000313" key="3">
    <source>
        <dbReference type="Proteomes" id="UP000596387"/>
    </source>
</evidence>
<name>A0ABX7FC93_9RHOB</name>
<evidence type="ECO:0000313" key="2">
    <source>
        <dbReference type="EMBL" id="QRF68196.1"/>
    </source>
</evidence>
<evidence type="ECO:0000256" key="1">
    <source>
        <dbReference type="SAM" id="Phobius"/>
    </source>
</evidence>
<organism evidence="2 3">
    <name type="scientific">Ponticoccus alexandrii</name>
    <dbReference type="NCBI Taxonomy" id="1943633"/>
    <lineage>
        <taxon>Bacteria</taxon>
        <taxon>Pseudomonadati</taxon>
        <taxon>Pseudomonadota</taxon>
        <taxon>Alphaproteobacteria</taxon>
        <taxon>Rhodobacterales</taxon>
        <taxon>Roseobacteraceae</taxon>
        <taxon>Ponticoccus</taxon>
    </lineage>
</organism>
<dbReference type="Pfam" id="PF11335">
    <property type="entry name" value="DUF3137"/>
    <property type="match status" value="1"/>
</dbReference>
<reference evidence="2 3" key="1">
    <citation type="submission" date="2019-12" db="EMBL/GenBank/DDBJ databases">
        <title>Complete Genome Sequence of a Quorum-Sensing Bacterium,Rhodobacteraceae bacterium C31, Isolated from a marine microalgae symbiotic bacteria.</title>
        <authorList>
            <person name="Zhang Y."/>
        </authorList>
    </citation>
    <scope>NUCLEOTIDE SEQUENCE [LARGE SCALE GENOMIC DNA]</scope>
    <source>
        <strain evidence="2 3">C31</strain>
    </source>
</reference>
<gene>
    <name evidence="2" type="ORF">GQA70_18890</name>
</gene>
<protein>
    <submittedName>
        <fullName evidence="2">DUF3137 domain-containing protein</fullName>
    </submittedName>
</protein>
<keyword evidence="1" id="KW-1133">Transmembrane helix</keyword>
<feature type="transmembrane region" description="Helical" evidence="1">
    <location>
        <begin position="69"/>
        <end position="86"/>
    </location>
</feature>
<dbReference type="EMBL" id="CP047166">
    <property type="protein sequence ID" value="QRF68196.1"/>
    <property type="molecule type" value="Genomic_DNA"/>
</dbReference>
<dbReference type="InterPro" id="IPR021484">
    <property type="entry name" value="DUF3137"/>
</dbReference>
<feature type="transmembrane region" description="Helical" evidence="1">
    <location>
        <begin position="43"/>
        <end position="63"/>
    </location>
</feature>
<keyword evidence="1" id="KW-0472">Membrane</keyword>
<dbReference type="Proteomes" id="UP000596387">
    <property type="component" value="Chromosome"/>
</dbReference>
<proteinExistence type="predicted"/>
<accession>A0ABX7FC93</accession>
<dbReference type="RefSeq" id="WP_023848669.1">
    <property type="nucleotide sequence ID" value="NZ_CP047166.1"/>
</dbReference>